<proteinExistence type="predicted"/>
<dbReference type="AlphaFoldDB" id="A0AAF0IX84"/>
<sequence>MTESWPARERYGAGGQVHWEALGEDYGEHTVPVIVAGEERKEMKLKDALSLIKTETRPVYIKDWHLVRSATNASQPLSQRLPYTTPYLFSDDCRKRWRMIAPEDASLLRQFPERRTSELASTFDDMEQLYARGELGPFQEGKRGWPGWQSVRTRMYVVEQEMDDVTNALSDVRDMLQGKDGWESEFAALVQHVVQQDAGWAWEGFWRMRYGQRPEVLWLASSTHTLVMQVRAWTDD</sequence>
<name>A0AAF0IX84_9BASI</name>
<keyword evidence="2" id="KW-1185">Reference proteome</keyword>
<protein>
    <submittedName>
        <fullName evidence="1">Uncharacterized protein</fullName>
    </submittedName>
</protein>
<dbReference type="SUPFAM" id="SSF51197">
    <property type="entry name" value="Clavaminate synthase-like"/>
    <property type="match status" value="1"/>
</dbReference>
<evidence type="ECO:0000313" key="2">
    <source>
        <dbReference type="Proteomes" id="UP001214415"/>
    </source>
</evidence>
<reference evidence="1" key="1">
    <citation type="submission" date="2023-03" db="EMBL/GenBank/DDBJ databases">
        <title>Mating type loci evolution in Malassezia.</title>
        <authorList>
            <person name="Coelho M.A."/>
        </authorList>
    </citation>
    <scope>NUCLEOTIDE SEQUENCE</scope>
    <source>
        <strain evidence="1">CBS 12830</strain>
    </source>
</reference>
<gene>
    <name evidence="1" type="ORF">MEQU1_000249</name>
</gene>
<dbReference type="EMBL" id="CP119900">
    <property type="protein sequence ID" value="WFD21594.1"/>
    <property type="molecule type" value="Genomic_DNA"/>
</dbReference>
<organism evidence="1 2">
    <name type="scientific">Malassezia equina</name>
    <dbReference type="NCBI Taxonomy" id="1381935"/>
    <lineage>
        <taxon>Eukaryota</taxon>
        <taxon>Fungi</taxon>
        <taxon>Dikarya</taxon>
        <taxon>Basidiomycota</taxon>
        <taxon>Ustilaginomycotina</taxon>
        <taxon>Malasseziomycetes</taxon>
        <taxon>Malasseziales</taxon>
        <taxon>Malasseziaceae</taxon>
        <taxon>Malassezia</taxon>
    </lineage>
</organism>
<dbReference type="Proteomes" id="UP001214415">
    <property type="component" value="Chromosome 1"/>
</dbReference>
<accession>A0AAF0IX84</accession>
<evidence type="ECO:0000313" key="1">
    <source>
        <dbReference type="EMBL" id="WFD21594.1"/>
    </source>
</evidence>
<dbReference type="Gene3D" id="2.60.120.650">
    <property type="entry name" value="Cupin"/>
    <property type="match status" value="1"/>
</dbReference>